<comment type="caution">
    <text evidence="3">The sequence shown here is derived from an EMBL/GenBank/DDBJ whole genome shotgun (WGS) entry which is preliminary data.</text>
</comment>
<evidence type="ECO:0000259" key="2">
    <source>
        <dbReference type="Pfam" id="PF14529"/>
    </source>
</evidence>
<reference evidence="3" key="2">
    <citation type="submission" date="2021-09" db="EMBL/GenBank/DDBJ databases">
        <authorList>
            <person name="Jia N."/>
            <person name="Wang J."/>
            <person name="Shi W."/>
            <person name="Du L."/>
            <person name="Sun Y."/>
            <person name="Zhan W."/>
            <person name="Jiang J."/>
            <person name="Wang Q."/>
            <person name="Zhang B."/>
            <person name="Ji P."/>
            <person name="Sakyi L.B."/>
            <person name="Cui X."/>
            <person name="Yuan T."/>
            <person name="Jiang B."/>
            <person name="Yang W."/>
            <person name="Lam T.T.-Y."/>
            <person name="Chang Q."/>
            <person name="Ding S."/>
            <person name="Wang X."/>
            <person name="Zhu J."/>
            <person name="Ruan X."/>
            <person name="Zhao L."/>
            <person name="Wei J."/>
            <person name="Que T."/>
            <person name="Du C."/>
            <person name="Cheng J."/>
            <person name="Dai P."/>
            <person name="Han X."/>
            <person name="Huang E."/>
            <person name="Gao Y."/>
            <person name="Liu J."/>
            <person name="Shao H."/>
            <person name="Ye R."/>
            <person name="Li L."/>
            <person name="Wei W."/>
            <person name="Wang X."/>
            <person name="Wang C."/>
            <person name="Huo Q."/>
            <person name="Li W."/>
            <person name="Guo W."/>
            <person name="Chen H."/>
            <person name="Chen S."/>
            <person name="Zhou L."/>
            <person name="Zhou L."/>
            <person name="Ni X."/>
            <person name="Tian J."/>
            <person name="Zhou Y."/>
            <person name="Sheng Y."/>
            <person name="Liu T."/>
            <person name="Pan Y."/>
            <person name="Xia L."/>
            <person name="Li J."/>
            <person name="Zhao F."/>
            <person name="Cao W."/>
        </authorList>
    </citation>
    <scope>NUCLEOTIDE SEQUENCE</scope>
    <source>
        <strain evidence="3">Rmic-2018</strain>
        <tissue evidence="3">Larvae</tissue>
    </source>
</reference>
<dbReference type="Proteomes" id="UP000821866">
    <property type="component" value="Chromosome 7"/>
</dbReference>
<dbReference type="GO" id="GO:0003824">
    <property type="term" value="F:catalytic activity"/>
    <property type="evidence" value="ECO:0007669"/>
    <property type="project" value="InterPro"/>
</dbReference>
<dbReference type="EMBL" id="JABSTU010000009">
    <property type="protein sequence ID" value="KAH8022361.1"/>
    <property type="molecule type" value="Genomic_DNA"/>
</dbReference>
<gene>
    <name evidence="3" type="ORF">HPB51_023603</name>
</gene>
<sequence length="326" mass="36416">MKAVSSPSQPQSQPAGKRKANTSTASLHAETVIATAVSKAVSAALATLDVKFEVRFNTLKQAIADTNTSLKALKSYTEAINNSLNALKNYTKSPPPKSMHDSSTASIRPRSANLPRCRRAPSLQWLNHGVSHTDHMAVELQGVLSPREKAADFSRLFTETIALIGDALLLFLDEFNARHPDWGFTHTDPKGRTLWLLVQDLCLTLINNLRQPPTRIGNSVCHDTSPDPTLCKNVTRATWDNMGLLVGSDHNILVIKTQTRLRKKPKHTARITDWPKFCQLREEQASYTIRDINEWIASWQEHVQVTTREVETTTDLPTTDSRLLHM</sequence>
<evidence type="ECO:0000313" key="3">
    <source>
        <dbReference type="EMBL" id="KAH8022361.1"/>
    </source>
</evidence>
<dbReference type="Gene3D" id="3.60.10.10">
    <property type="entry name" value="Endonuclease/exonuclease/phosphatase"/>
    <property type="match status" value="1"/>
</dbReference>
<dbReference type="Pfam" id="PF14529">
    <property type="entry name" value="Exo_endo_phos_2"/>
    <property type="match status" value="1"/>
</dbReference>
<organism evidence="3 4">
    <name type="scientific">Rhipicephalus microplus</name>
    <name type="common">Cattle tick</name>
    <name type="synonym">Boophilus microplus</name>
    <dbReference type="NCBI Taxonomy" id="6941"/>
    <lineage>
        <taxon>Eukaryota</taxon>
        <taxon>Metazoa</taxon>
        <taxon>Ecdysozoa</taxon>
        <taxon>Arthropoda</taxon>
        <taxon>Chelicerata</taxon>
        <taxon>Arachnida</taxon>
        <taxon>Acari</taxon>
        <taxon>Parasitiformes</taxon>
        <taxon>Ixodida</taxon>
        <taxon>Ixodoidea</taxon>
        <taxon>Ixodidae</taxon>
        <taxon>Rhipicephalinae</taxon>
        <taxon>Rhipicephalus</taxon>
        <taxon>Boophilus</taxon>
    </lineage>
</organism>
<dbReference type="VEuPathDB" id="VectorBase:LOC119162244"/>
<name>A0A9J6DKI1_RHIMP</name>
<protein>
    <recommendedName>
        <fullName evidence="2">Endonuclease/exonuclease/phosphatase domain-containing protein</fullName>
    </recommendedName>
</protein>
<keyword evidence="4" id="KW-1185">Reference proteome</keyword>
<feature type="domain" description="Endonuclease/exonuclease/phosphatase" evidence="2">
    <location>
        <begin position="146"/>
        <end position="252"/>
    </location>
</feature>
<evidence type="ECO:0000313" key="4">
    <source>
        <dbReference type="Proteomes" id="UP000821866"/>
    </source>
</evidence>
<evidence type="ECO:0000256" key="1">
    <source>
        <dbReference type="SAM" id="MobiDB-lite"/>
    </source>
</evidence>
<feature type="compositionally biased region" description="Low complexity" evidence="1">
    <location>
        <begin position="1"/>
        <end position="14"/>
    </location>
</feature>
<reference evidence="3" key="1">
    <citation type="journal article" date="2020" name="Cell">
        <title>Large-Scale Comparative Analyses of Tick Genomes Elucidate Their Genetic Diversity and Vector Capacities.</title>
        <authorList>
            <consortium name="Tick Genome and Microbiome Consortium (TIGMIC)"/>
            <person name="Jia N."/>
            <person name="Wang J."/>
            <person name="Shi W."/>
            <person name="Du L."/>
            <person name="Sun Y."/>
            <person name="Zhan W."/>
            <person name="Jiang J.F."/>
            <person name="Wang Q."/>
            <person name="Zhang B."/>
            <person name="Ji P."/>
            <person name="Bell-Sakyi L."/>
            <person name="Cui X.M."/>
            <person name="Yuan T.T."/>
            <person name="Jiang B.G."/>
            <person name="Yang W.F."/>
            <person name="Lam T.T."/>
            <person name="Chang Q.C."/>
            <person name="Ding S.J."/>
            <person name="Wang X.J."/>
            <person name="Zhu J.G."/>
            <person name="Ruan X.D."/>
            <person name="Zhao L."/>
            <person name="Wei J.T."/>
            <person name="Ye R.Z."/>
            <person name="Que T.C."/>
            <person name="Du C.H."/>
            <person name="Zhou Y.H."/>
            <person name="Cheng J.X."/>
            <person name="Dai P.F."/>
            <person name="Guo W.B."/>
            <person name="Han X.H."/>
            <person name="Huang E.J."/>
            <person name="Li L.F."/>
            <person name="Wei W."/>
            <person name="Gao Y.C."/>
            <person name="Liu J.Z."/>
            <person name="Shao H.Z."/>
            <person name="Wang X."/>
            <person name="Wang C.C."/>
            <person name="Yang T.C."/>
            <person name="Huo Q.B."/>
            <person name="Li W."/>
            <person name="Chen H.Y."/>
            <person name="Chen S.E."/>
            <person name="Zhou L.G."/>
            <person name="Ni X.B."/>
            <person name="Tian J.H."/>
            <person name="Sheng Y."/>
            <person name="Liu T."/>
            <person name="Pan Y.S."/>
            <person name="Xia L.Y."/>
            <person name="Li J."/>
            <person name="Zhao F."/>
            <person name="Cao W.C."/>
        </authorList>
    </citation>
    <scope>NUCLEOTIDE SEQUENCE</scope>
    <source>
        <strain evidence="3">Rmic-2018</strain>
    </source>
</reference>
<feature type="region of interest" description="Disordered" evidence="1">
    <location>
        <begin position="90"/>
        <end position="110"/>
    </location>
</feature>
<dbReference type="AlphaFoldDB" id="A0A9J6DKI1"/>
<dbReference type="SUPFAM" id="SSF56219">
    <property type="entry name" value="DNase I-like"/>
    <property type="match status" value="1"/>
</dbReference>
<feature type="region of interest" description="Disordered" evidence="1">
    <location>
        <begin position="1"/>
        <end position="23"/>
    </location>
</feature>
<dbReference type="InterPro" id="IPR036691">
    <property type="entry name" value="Endo/exonu/phosph_ase_sf"/>
</dbReference>
<proteinExistence type="predicted"/>
<accession>A0A9J6DKI1</accession>
<dbReference type="InterPro" id="IPR005135">
    <property type="entry name" value="Endo/exonuclease/phosphatase"/>
</dbReference>